<protein>
    <recommendedName>
        <fullName evidence="5">Protein FMP25, mitochondrial</fullName>
    </recommendedName>
</protein>
<dbReference type="InterPro" id="IPR053245">
    <property type="entry name" value="MitoProcess-Associated"/>
</dbReference>
<feature type="compositionally biased region" description="Basic and acidic residues" evidence="2">
    <location>
        <begin position="58"/>
        <end position="76"/>
    </location>
</feature>
<evidence type="ECO:0000256" key="1">
    <source>
        <dbReference type="PROSITE-ProRule" id="PRU00235"/>
    </source>
</evidence>
<sequence length="638" mass="73013">MMIRLIWRNKNVTNRLVHRGFHNARFLNNKKPGLTEQEFDDAELMSDRLNSKPYYAKRSNEDRYESQSEVDDKGFQKETPLTPEQIKKQNEKIEGLKGIVQGLLVLGAMFGGFQLYQKYPVIRNWWYKQDGDEFVIPQKKKQTSELPNLNNKNDSSIPGLYIWGNNFKGLIDSQPFSSNHKFPTRHSWFDGKFLKDVFIGDESAVAIDSNGDLIQWGQGFNPVEVPSNVTKKNWKGWNEPQYTIKGQGLKYAKISNGVVYALNKHNEIIYFPENLQKQLEFKGDSKRNWLLRSKDQHFTKLTVENGKFNKGEFIQDFQTGKVHLVALTNQGRAFTSSTGLTQTTKESKESKGQFGLIEYSHFKSSPPVNKLYEIYLLNNEIVKNSKGKIDHIESRKIQQVATGNYHTIALDSNGEVHTFGDNTFGQLGHPVNYDTQFITIPKKISLFNKHVARDYYPECIEVYAGGDTSFVKISPIKMFQMVKKSGTAKIQEQFEDLKNDDFILGFGNNLKGQIGNGHYVHAQFEPFKIKELLKFNEFNESTGKLEKIGIKTWSSGYDHTFIKLENNDVLYWGGNDFGELGNGKKNRISKPSIPSALIEPGFNEKTFKDPNFVNRLQLSSNQKIIASSNASAIYYTKP</sequence>
<dbReference type="GO" id="GO:0034551">
    <property type="term" value="P:mitochondrial respiratory chain complex III assembly"/>
    <property type="evidence" value="ECO:0007669"/>
    <property type="project" value="TreeGrafter"/>
</dbReference>
<name>K0KM40_WICCF</name>
<dbReference type="PROSITE" id="PS50012">
    <property type="entry name" value="RCC1_3"/>
    <property type="match status" value="1"/>
</dbReference>
<dbReference type="Proteomes" id="UP000009328">
    <property type="component" value="Unassembled WGS sequence"/>
</dbReference>
<accession>K0KM40</accession>
<dbReference type="GO" id="GO:0005743">
    <property type="term" value="C:mitochondrial inner membrane"/>
    <property type="evidence" value="ECO:0007669"/>
    <property type="project" value="TreeGrafter"/>
</dbReference>
<dbReference type="InParanoid" id="K0KM40"/>
<comment type="caution">
    <text evidence="3">The sequence shown here is derived from an EMBL/GenBank/DDBJ whole genome shotgun (WGS) entry which is preliminary data.</text>
</comment>
<dbReference type="eggNOG" id="KOG1426">
    <property type="taxonomic scope" value="Eukaryota"/>
</dbReference>
<feature type="repeat" description="RCC1" evidence="1">
    <location>
        <begin position="414"/>
        <end position="475"/>
    </location>
</feature>
<dbReference type="HOGENOM" id="CLU_028610_0_0_1"/>
<dbReference type="Pfam" id="PF13540">
    <property type="entry name" value="RCC1_2"/>
    <property type="match status" value="1"/>
</dbReference>
<proteinExistence type="predicted"/>
<dbReference type="PROSITE" id="PS00626">
    <property type="entry name" value="RCC1_2"/>
    <property type="match status" value="1"/>
</dbReference>
<dbReference type="PANTHER" id="PTHR47563:SF1">
    <property type="entry name" value="PROTEIN FMP25, MITOCHONDRIAL"/>
    <property type="match status" value="1"/>
</dbReference>
<dbReference type="STRING" id="1206466.K0KM40"/>
<feature type="region of interest" description="Disordered" evidence="2">
    <location>
        <begin position="55"/>
        <end position="84"/>
    </location>
</feature>
<reference evidence="3 4" key="1">
    <citation type="journal article" date="2012" name="Eukaryot. Cell">
        <title>Draft genome sequence of Wickerhamomyces ciferrii NRRL Y-1031 F-60-10.</title>
        <authorList>
            <person name="Schneider J."/>
            <person name="Andrea H."/>
            <person name="Blom J."/>
            <person name="Jaenicke S."/>
            <person name="Ruckert C."/>
            <person name="Schorsch C."/>
            <person name="Szczepanowski R."/>
            <person name="Farwick M."/>
            <person name="Goesmann A."/>
            <person name="Puhler A."/>
            <person name="Schaffer S."/>
            <person name="Tauch A."/>
            <person name="Kohler T."/>
            <person name="Brinkrolf K."/>
        </authorList>
    </citation>
    <scope>NUCLEOTIDE SEQUENCE [LARGE SCALE GENOMIC DNA]</scope>
    <source>
        <strain evidence="4">ATCC 14091 / BCRC 22168 / CBS 111 / JCM 3599 / NBRC 0793 / NRRL Y-1031 F-60-10</strain>
    </source>
</reference>
<dbReference type="EMBL" id="CAIF01000045">
    <property type="protein sequence ID" value="CCH42444.1"/>
    <property type="molecule type" value="Genomic_DNA"/>
</dbReference>
<dbReference type="PANTHER" id="PTHR47563">
    <property type="entry name" value="PROTEIN FMP25, MITOCHONDRIAL"/>
    <property type="match status" value="1"/>
</dbReference>
<organism evidence="3 4">
    <name type="scientific">Wickerhamomyces ciferrii (strain ATCC 14091 / BCRC 22168 / CBS 111 / JCM 3599 / NBRC 0793 / NRRL Y-1031 F-60-10)</name>
    <name type="common">Yeast</name>
    <name type="synonym">Pichia ciferrii</name>
    <dbReference type="NCBI Taxonomy" id="1206466"/>
    <lineage>
        <taxon>Eukaryota</taxon>
        <taxon>Fungi</taxon>
        <taxon>Dikarya</taxon>
        <taxon>Ascomycota</taxon>
        <taxon>Saccharomycotina</taxon>
        <taxon>Saccharomycetes</taxon>
        <taxon>Phaffomycetales</taxon>
        <taxon>Wickerhamomycetaceae</taxon>
        <taxon>Wickerhamomyces</taxon>
    </lineage>
</organism>
<evidence type="ECO:0000256" key="2">
    <source>
        <dbReference type="SAM" id="MobiDB-lite"/>
    </source>
</evidence>
<dbReference type="AlphaFoldDB" id="K0KM40"/>
<evidence type="ECO:0000313" key="3">
    <source>
        <dbReference type="EMBL" id="CCH42444.1"/>
    </source>
</evidence>
<dbReference type="Gene3D" id="2.130.10.30">
    <property type="entry name" value="Regulator of chromosome condensation 1/beta-lactamase-inhibitor protein II"/>
    <property type="match status" value="1"/>
</dbReference>
<keyword evidence="4" id="KW-1185">Reference proteome</keyword>
<evidence type="ECO:0008006" key="5">
    <source>
        <dbReference type="Google" id="ProtNLM"/>
    </source>
</evidence>
<dbReference type="InterPro" id="IPR000408">
    <property type="entry name" value="Reg_chr_condens"/>
</dbReference>
<gene>
    <name evidence="3" type="ORF">BN7_1989</name>
</gene>
<dbReference type="InterPro" id="IPR009091">
    <property type="entry name" value="RCC1/BLIP-II"/>
</dbReference>
<dbReference type="FunCoup" id="K0KM40">
    <property type="interactions" value="32"/>
</dbReference>
<dbReference type="SUPFAM" id="SSF50985">
    <property type="entry name" value="RCC1/BLIP-II"/>
    <property type="match status" value="1"/>
</dbReference>
<evidence type="ECO:0000313" key="4">
    <source>
        <dbReference type="Proteomes" id="UP000009328"/>
    </source>
</evidence>